<reference evidence="2 3" key="1">
    <citation type="submission" date="2020-04" db="EMBL/GenBank/DDBJ databases">
        <authorList>
            <person name="De Canck E."/>
        </authorList>
    </citation>
    <scope>NUCLEOTIDE SEQUENCE [LARGE SCALE GENOMIC DNA]</scope>
    <source>
        <strain evidence="2 3">LMG 9964</strain>
    </source>
</reference>
<name>A0A6J5KBA8_9BURK</name>
<dbReference type="InterPro" id="IPR027417">
    <property type="entry name" value="P-loop_NTPase"/>
</dbReference>
<dbReference type="Pfam" id="PF13671">
    <property type="entry name" value="AAA_33"/>
    <property type="match status" value="1"/>
</dbReference>
<feature type="region of interest" description="Disordered" evidence="1">
    <location>
        <begin position="117"/>
        <end position="138"/>
    </location>
</feature>
<gene>
    <name evidence="2" type="ORF">LMG9964_04208</name>
</gene>
<dbReference type="Gene3D" id="3.40.50.300">
    <property type="entry name" value="P-loop containing nucleotide triphosphate hydrolases"/>
    <property type="match status" value="1"/>
</dbReference>
<dbReference type="Proteomes" id="UP000494102">
    <property type="component" value="Unassembled WGS sequence"/>
</dbReference>
<evidence type="ECO:0000313" key="3">
    <source>
        <dbReference type="Proteomes" id="UP000494102"/>
    </source>
</evidence>
<evidence type="ECO:0000256" key="1">
    <source>
        <dbReference type="SAM" id="MobiDB-lite"/>
    </source>
</evidence>
<feature type="compositionally biased region" description="Polar residues" evidence="1">
    <location>
        <begin position="124"/>
        <end position="133"/>
    </location>
</feature>
<organism evidence="2 3">
    <name type="scientific">Paraburkholderia phenoliruptrix</name>
    <dbReference type="NCBI Taxonomy" id="252970"/>
    <lineage>
        <taxon>Bacteria</taxon>
        <taxon>Pseudomonadati</taxon>
        <taxon>Pseudomonadota</taxon>
        <taxon>Betaproteobacteria</taxon>
        <taxon>Burkholderiales</taxon>
        <taxon>Burkholderiaceae</taxon>
        <taxon>Paraburkholderia</taxon>
    </lineage>
</organism>
<sequence length="160" mass="17499">MDLRVHAGDRLASRLLNHWLETSGDYDALSLMPLYSVYRALVRAWVVCLKAKSAPQEERASATRGATRYIDFARAVAQRPDTVLLLCHGYSGSGKSVASRALADLCGAVRVSSDTEPSARQGLSAPSTGTSPYLTRRKRDMRPTRAFLAARRTCFKPAIA</sequence>
<proteinExistence type="predicted"/>
<dbReference type="AlphaFoldDB" id="A0A6J5KBA8"/>
<dbReference type="EMBL" id="CADILN010000006">
    <property type="protein sequence ID" value="CAB4050542.1"/>
    <property type="molecule type" value="Genomic_DNA"/>
</dbReference>
<evidence type="ECO:0000313" key="2">
    <source>
        <dbReference type="EMBL" id="CAB4050542.1"/>
    </source>
</evidence>
<accession>A0A6J5KBA8</accession>
<protein>
    <submittedName>
        <fullName evidence="2">Uncharacterized protein</fullName>
    </submittedName>
</protein>